<evidence type="ECO:0000256" key="6">
    <source>
        <dbReference type="ARBA" id="ARBA00022989"/>
    </source>
</evidence>
<feature type="transmembrane region" description="Helical" evidence="8">
    <location>
        <begin position="106"/>
        <end position="126"/>
    </location>
</feature>
<evidence type="ECO:0000256" key="5">
    <source>
        <dbReference type="ARBA" id="ARBA00022801"/>
    </source>
</evidence>
<keyword evidence="4 8" id="KW-0812">Transmembrane</keyword>
<dbReference type="GO" id="GO:0016020">
    <property type="term" value="C:membrane"/>
    <property type="evidence" value="ECO:0007669"/>
    <property type="project" value="InterPro"/>
</dbReference>
<evidence type="ECO:0000313" key="9">
    <source>
        <dbReference type="EMBL" id="QTL97008.1"/>
    </source>
</evidence>
<dbReference type="GO" id="GO:0009372">
    <property type="term" value="P:quorum sensing"/>
    <property type="evidence" value="ECO:0007669"/>
    <property type="project" value="UniProtKB-KW"/>
</dbReference>
<feature type="transmembrane region" description="Helical" evidence="8">
    <location>
        <begin position="173"/>
        <end position="195"/>
    </location>
</feature>
<sequence>MVKTISKQIADYFNQKLDLSREETSSIDYGCQVIFYLLIEIISFILVSSFLNMFWPVMIALVVFLILRPYAGGIHMPSYLLCYIFSLLVFISIGCLVNLVSIPAKYLISWLVFVFILSLLLINKYAPADTAIQPIKDPSRRRKLKTISLLIIICWFLISLAIMFSFANYYNLLFAGSLGLLAEALALHPLAFYVIDKYLPDQD</sequence>
<evidence type="ECO:0000313" key="10">
    <source>
        <dbReference type="Proteomes" id="UP000665020"/>
    </source>
</evidence>
<reference evidence="9" key="1">
    <citation type="submission" date="2019-12" db="EMBL/GenBank/DDBJ databases">
        <authorList>
            <person name="zhang j."/>
            <person name="sun C.M."/>
        </authorList>
    </citation>
    <scope>NUCLEOTIDE SEQUENCE</scope>
    <source>
        <strain evidence="9">NS-1</strain>
    </source>
</reference>
<dbReference type="InterPro" id="IPR006741">
    <property type="entry name" value="AgrB"/>
</dbReference>
<keyword evidence="7 8" id="KW-0472">Membrane</keyword>
<name>A0A8A7KBR4_9FIRM</name>
<dbReference type="GO" id="GO:0008233">
    <property type="term" value="F:peptidase activity"/>
    <property type="evidence" value="ECO:0007669"/>
    <property type="project" value="UniProtKB-KW"/>
</dbReference>
<proteinExistence type="predicted"/>
<dbReference type="Proteomes" id="UP000665020">
    <property type="component" value="Chromosome"/>
</dbReference>
<feature type="transmembrane region" description="Helical" evidence="8">
    <location>
        <begin position="34"/>
        <end position="67"/>
    </location>
</feature>
<dbReference type="GO" id="GO:0006508">
    <property type="term" value="P:proteolysis"/>
    <property type="evidence" value="ECO:0007669"/>
    <property type="project" value="UniProtKB-KW"/>
</dbReference>
<organism evidence="9 10">
    <name type="scientific">Iocasia fonsfrigidae</name>
    <dbReference type="NCBI Taxonomy" id="2682810"/>
    <lineage>
        <taxon>Bacteria</taxon>
        <taxon>Bacillati</taxon>
        <taxon>Bacillota</taxon>
        <taxon>Clostridia</taxon>
        <taxon>Halanaerobiales</taxon>
        <taxon>Halanaerobiaceae</taxon>
        <taxon>Iocasia</taxon>
    </lineage>
</organism>
<dbReference type="SMART" id="SM00793">
    <property type="entry name" value="AgrB"/>
    <property type="match status" value="1"/>
</dbReference>
<evidence type="ECO:0000256" key="3">
    <source>
        <dbReference type="ARBA" id="ARBA00022670"/>
    </source>
</evidence>
<keyword evidence="2" id="KW-0673">Quorum sensing</keyword>
<dbReference type="Pfam" id="PF04647">
    <property type="entry name" value="AgrB"/>
    <property type="match status" value="1"/>
</dbReference>
<dbReference type="EMBL" id="CP046640">
    <property type="protein sequence ID" value="QTL97008.1"/>
    <property type="molecule type" value="Genomic_DNA"/>
</dbReference>
<evidence type="ECO:0000256" key="2">
    <source>
        <dbReference type="ARBA" id="ARBA00022654"/>
    </source>
</evidence>
<keyword evidence="3" id="KW-0645">Protease</keyword>
<accession>A0A8A7KBR4</accession>
<dbReference type="KEGG" id="ifn:GM661_02955"/>
<keyword evidence="1" id="KW-1003">Cell membrane</keyword>
<dbReference type="RefSeq" id="WP_230868674.1">
    <property type="nucleotide sequence ID" value="NZ_CP046640.1"/>
</dbReference>
<keyword evidence="10" id="KW-1185">Reference proteome</keyword>
<protein>
    <recommendedName>
        <fullName evidence="11">Accessory gene regulator B</fullName>
    </recommendedName>
</protein>
<evidence type="ECO:0000256" key="7">
    <source>
        <dbReference type="ARBA" id="ARBA00023136"/>
    </source>
</evidence>
<evidence type="ECO:0000256" key="4">
    <source>
        <dbReference type="ARBA" id="ARBA00022692"/>
    </source>
</evidence>
<dbReference type="AlphaFoldDB" id="A0A8A7KBR4"/>
<keyword evidence="6 8" id="KW-1133">Transmembrane helix</keyword>
<evidence type="ECO:0000256" key="8">
    <source>
        <dbReference type="SAM" id="Phobius"/>
    </source>
</evidence>
<keyword evidence="5" id="KW-0378">Hydrolase</keyword>
<feature type="transmembrane region" description="Helical" evidence="8">
    <location>
        <begin position="147"/>
        <end position="167"/>
    </location>
</feature>
<evidence type="ECO:0008006" key="11">
    <source>
        <dbReference type="Google" id="ProtNLM"/>
    </source>
</evidence>
<gene>
    <name evidence="9" type="ORF">GM661_02955</name>
</gene>
<evidence type="ECO:0000256" key="1">
    <source>
        <dbReference type="ARBA" id="ARBA00022475"/>
    </source>
</evidence>
<feature type="transmembrane region" description="Helical" evidence="8">
    <location>
        <begin position="79"/>
        <end position="100"/>
    </location>
</feature>